<dbReference type="Proteomes" id="UP000434850">
    <property type="component" value="Unassembled WGS sequence"/>
</dbReference>
<feature type="transmembrane region" description="Helical" evidence="5">
    <location>
        <begin position="89"/>
        <end position="111"/>
    </location>
</feature>
<dbReference type="OrthoDB" id="676158at2"/>
<evidence type="ECO:0000256" key="3">
    <source>
        <dbReference type="ARBA" id="ARBA00022989"/>
    </source>
</evidence>
<keyword evidence="7" id="KW-1185">Reference proteome</keyword>
<keyword evidence="2 5" id="KW-0812">Transmembrane</keyword>
<dbReference type="Pfam" id="PF07681">
    <property type="entry name" value="DoxX"/>
    <property type="match status" value="1"/>
</dbReference>
<dbReference type="GO" id="GO:0016020">
    <property type="term" value="C:membrane"/>
    <property type="evidence" value="ECO:0007669"/>
    <property type="project" value="UniProtKB-SubCell"/>
</dbReference>
<dbReference type="EMBL" id="WQLA01000003">
    <property type="protein sequence ID" value="MVN91444.1"/>
    <property type="molecule type" value="Genomic_DNA"/>
</dbReference>
<name>A0A6I4IQN2_9SPHI</name>
<evidence type="ECO:0000256" key="2">
    <source>
        <dbReference type="ARBA" id="ARBA00022692"/>
    </source>
</evidence>
<comment type="subcellular location">
    <subcellularLocation>
        <location evidence="1">Membrane</location>
        <topology evidence="1">Multi-pass membrane protein</topology>
    </subcellularLocation>
</comment>
<organism evidence="6 7">
    <name type="scientific">Mucilaginibacter aquatilis</name>
    <dbReference type="NCBI Taxonomy" id="1517760"/>
    <lineage>
        <taxon>Bacteria</taxon>
        <taxon>Pseudomonadati</taxon>
        <taxon>Bacteroidota</taxon>
        <taxon>Sphingobacteriia</taxon>
        <taxon>Sphingobacteriales</taxon>
        <taxon>Sphingobacteriaceae</taxon>
        <taxon>Mucilaginibacter</taxon>
    </lineage>
</organism>
<evidence type="ECO:0000256" key="4">
    <source>
        <dbReference type="ARBA" id="ARBA00023136"/>
    </source>
</evidence>
<feature type="transmembrane region" description="Helical" evidence="5">
    <location>
        <begin position="54"/>
        <end position="77"/>
    </location>
</feature>
<dbReference type="InterPro" id="IPR032808">
    <property type="entry name" value="DoxX"/>
</dbReference>
<accession>A0A6I4IQN2</accession>
<evidence type="ECO:0000256" key="5">
    <source>
        <dbReference type="SAM" id="Phobius"/>
    </source>
</evidence>
<reference evidence="6 7" key="1">
    <citation type="submission" date="2019-12" db="EMBL/GenBank/DDBJ databases">
        <title>Mucilaginibacter sp. HME9299 genome sequencing and assembly.</title>
        <authorList>
            <person name="Kang H."/>
            <person name="Kim H."/>
            <person name="Joh K."/>
        </authorList>
    </citation>
    <scope>NUCLEOTIDE SEQUENCE [LARGE SCALE GENOMIC DNA]</scope>
    <source>
        <strain evidence="6 7">HME9299</strain>
    </source>
</reference>
<feature type="transmembrane region" description="Helical" evidence="5">
    <location>
        <begin position="12"/>
        <end position="34"/>
    </location>
</feature>
<evidence type="ECO:0000313" key="7">
    <source>
        <dbReference type="Proteomes" id="UP000434850"/>
    </source>
</evidence>
<gene>
    <name evidence="6" type="ORF">GO816_09945</name>
</gene>
<keyword evidence="3 5" id="KW-1133">Transmembrane helix</keyword>
<sequence>MRDKLKNISQLITRLALGVGFLYPVADRLGFLGAPGSGVNWGDWKHFTDYSHTVMAFLPRALCDLSALIATILEIIFGMSLLLGFKIRVTAIGSAILTLLFAVSMIISNGVLAPVKYPVFVFVGASLLLAQMDYFKWSIDSLLISHNKTSKHL</sequence>
<keyword evidence="4 5" id="KW-0472">Membrane</keyword>
<evidence type="ECO:0000256" key="1">
    <source>
        <dbReference type="ARBA" id="ARBA00004141"/>
    </source>
</evidence>
<dbReference type="RefSeq" id="WP_157541673.1">
    <property type="nucleotide sequence ID" value="NZ_WQLA01000003.1"/>
</dbReference>
<dbReference type="AlphaFoldDB" id="A0A6I4IQN2"/>
<protein>
    <submittedName>
        <fullName evidence="6">DoxX family membrane protein</fullName>
    </submittedName>
</protein>
<evidence type="ECO:0000313" key="6">
    <source>
        <dbReference type="EMBL" id="MVN91444.1"/>
    </source>
</evidence>
<proteinExistence type="predicted"/>
<comment type="caution">
    <text evidence="6">The sequence shown here is derived from an EMBL/GenBank/DDBJ whole genome shotgun (WGS) entry which is preliminary data.</text>
</comment>